<evidence type="ECO:0000256" key="2">
    <source>
        <dbReference type="ARBA" id="ARBA00022475"/>
    </source>
</evidence>
<comment type="subcellular location">
    <subcellularLocation>
        <location evidence="1">Cell membrane</location>
        <topology evidence="1">Multi-pass membrane protein</topology>
    </subcellularLocation>
</comment>
<evidence type="ECO:0008006" key="9">
    <source>
        <dbReference type="Google" id="ProtNLM"/>
    </source>
</evidence>
<accession>A0A2W0HG96</accession>
<protein>
    <recommendedName>
        <fullName evidence="9">Polysaccharide biosynthesis protein</fullName>
    </recommendedName>
</protein>
<evidence type="ECO:0000256" key="4">
    <source>
        <dbReference type="ARBA" id="ARBA00022989"/>
    </source>
</evidence>
<dbReference type="RefSeq" id="WP_110521179.1">
    <property type="nucleotide sequence ID" value="NZ_PDOF01000003.1"/>
</dbReference>
<dbReference type="InterPro" id="IPR050833">
    <property type="entry name" value="Poly_Biosynth_Transport"/>
</dbReference>
<feature type="transmembrane region" description="Helical" evidence="6">
    <location>
        <begin position="387"/>
        <end position="406"/>
    </location>
</feature>
<feature type="transmembrane region" description="Helical" evidence="6">
    <location>
        <begin position="176"/>
        <end position="197"/>
    </location>
</feature>
<evidence type="ECO:0000313" key="7">
    <source>
        <dbReference type="EMBL" id="PYZ95902.1"/>
    </source>
</evidence>
<proteinExistence type="predicted"/>
<gene>
    <name evidence="7" type="ORF">CR205_16110</name>
</gene>
<feature type="transmembrane region" description="Helical" evidence="6">
    <location>
        <begin position="12"/>
        <end position="31"/>
    </location>
</feature>
<feature type="transmembrane region" description="Helical" evidence="6">
    <location>
        <begin position="43"/>
        <end position="60"/>
    </location>
</feature>
<keyword evidence="4 6" id="KW-1133">Transmembrane helix</keyword>
<feature type="transmembrane region" description="Helical" evidence="6">
    <location>
        <begin position="254"/>
        <end position="275"/>
    </location>
</feature>
<feature type="transmembrane region" description="Helical" evidence="6">
    <location>
        <begin position="80"/>
        <end position="102"/>
    </location>
</feature>
<dbReference type="InterPro" id="IPR002797">
    <property type="entry name" value="Polysacc_synth"/>
</dbReference>
<keyword evidence="3 6" id="KW-0812">Transmembrane</keyword>
<dbReference type="OrthoDB" id="6017905at2"/>
<dbReference type="PANTHER" id="PTHR30250:SF11">
    <property type="entry name" value="O-ANTIGEN TRANSPORTER-RELATED"/>
    <property type="match status" value="1"/>
</dbReference>
<keyword evidence="5 6" id="KW-0472">Membrane</keyword>
<feature type="transmembrane region" description="Helical" evidence="6">
    <location>
        <begin position="217"/>
        <end position="234"/>
    </location>
</feature>
<evidence type="ECO:0000256" key="1">
    <source>
        <dbReference type="ARBA" id="ARBA00004651"/>
    </source>
</evidence>
<feature type="transmembrane region" description="Helical" evidence="6">
    <location>
        <begin position="154"/>
        <end position="170"/>
    </location>
</feature>
<feature type="transmembrane region" description="Helical" evidence="6">
    <location>
        <begin position="296"/>
        <end position="314"/>
    </location>
</feature>
<dbReference type="EMBL" id="PDOF01000003">
    <property type="protein sequence ID" value="PYZ95902.1"/>
    <property type="molecule type" value="Genomic_DNA"/>
</dbReference>
<feature type="transmembrane region" description="Helical" evidence="6">
    <location>
        <begin position="443"/>
        <end position="460"/>
    </location>
</feature>
<sequence>MLTNRLIRKFLSFSYGGAVAAGIGFITTMLTTRLLLPDEFGKASMFTLFIGLAVIFSVFGTDQAFVRFFYEEEKQKRGALLYRCLKVAGFFLLPALGLLVLFREPLSLFLFGEYSTAIFAALAAGLVVQVLYVFGKLVIRMQQKGHLFSINEMLNRLFILIGIAGLYFVFGPTFEIIIFATVLSYSILVMILVAGQWPYWHPGNGKETEGRHSGTDIIRYSYPLVITAVVAWLFEGIDKLALRQWADFEELGLYAASFKIVALLTILKVAFANFWTPVAYETFEKNPGERAFYGRVSRIAAFAMLCVAIILITFNDSLIRLLGSEYAAASSMLAFLVFVPVMYTISETTVIGINFYKKVKWHIAITGTACAVNAVGNWLLVPQYGGTGAAVATGISYMVFLGLRTAISLTYFHVNYGLGRLAVSTFIVLLLALYALLDPGLTWKIGTGVVSFVLVAGIYRKEWLVLLRNR</sequence>
<organism evidence="7 8">
    <name type="scientific">Alteribacter lacisalsi</name>
    <dbReference type="NCBI Taxonomy" id="2045244"/>
    <lineage>
        <taxon>Bacteria</taxon>
        <taxon>Bacillati</taxon>
        <taxon>Bacillota</taxon>
        <taxon>Bacilli</taxon>
        <taxon>Bacillales</taxon>
        <taxon>Bacillaceae</taxon>
        <taxon>Alteribacter</taxon>
    </lineage>
</organism>
<comment type="caution">
    <text evidence="7">The sequence shown here is derived from an EMBL/GenBank/DDBJ whole genome shotgun (WGS) entry which is preliminary data.</text>
</comment>
<keyword evidence="8" id="KW-1185">Reference proteome</keyword>
<feature type="transmembrane region" description="Helical" evidence="6">
    <location>
        <begin position="114"/>
        <end position="134"/>
    </location>
</feature>
<dbReference type="Pfam" id="PF01943">
    <property type="entry name" value="Polysacc_synt"/>
    <property type="match status" value="1"/>
</dbReference>
<dbReference type="AlphaFoldDB" id="A0A2W0HG96"/>
<evidence type="ECO:0000313" key="8">
    <source>
        <dbReference type="Proteomes" id="UP000248066"/>
    </source>
</evidence>
<dbReference type="PANTHER" id="PTHR30250">
    <property type="entry name" value="PST FAMILY PREDICTED COLANIC ACID TRANSPORTER"/>
    <property type="match status" value="1"/>
</dbReference>
<dbReference type="Proteomes" id="UP000248066">
    <property type="component" value="Unassembled WGS sequence"/>
</dbReference>
<evidence type="ECO:0000256" key="3">
    <source>
        <dbReference type="ARBA" id="ARBA00022692"/>
    </source>
</evidence>
<dbReference type="GO" id="GO:0005886">
    <property type="term" value="C:plasma membrane"/>
    <property type="evidence" value="ECO:0007669"/>
    <property type="project" value="UniProtKB-SubCell"/>
</dbReference>
<feature type="transmembrane region" description="Helical" evidence="6">
    <location>
        <begin position="326"/>
        <end position="345"/>
    </location>
</feature>
<keyword evidence="2" id="KW-1003">Cell membrane</keyword>
<reference evidence="7 8" key="1">
    <citation type="submission" date="2017-10" db="EMBL/GenBank/DDBJ databases">
        <title>Bacillus sp. nov., a halophilic bacterium isolated from a Yangshapao Lake.</title>
        <authorList>
            <person name="Wang H."/>
        </authorList>
    </citation>
    <scope>NUCLEOTIDE SEQUENCE [LARGE SCALE GENOMIC DNA]</scope>
    <source>
        <strain evidence="7 8">YSP-3</strain>
    </source>
</reference>
<evidence type="ECO:0000256" key="5">
    <source>
        <dbReference type="ARBA" id="ARBA00023136"/>
    </source>
</evidence>
<name>A0A2W0HG96_9BACI</name>
<feature type="transmembrane region" description="Helical" evidence="6">
    <location>
        <begin position="418"/>
        <end position="437"/>
    </location>
</feature>
<evidence type="ECO:0000256" key="6">
    <source>
        <dbReference type="SAM" id="Phobius"/>
    </source>
</evidence>
<feature type="transmembrane region" description="Helical" evidence="6">
    <location>
        <begin position="361"/>
        <end position="381"/>
    </location>
</feature>